<dbReference type="HOGENOM" id="CLU_1981119_0_0_1"/>
<name>A0A022Y3L5_TRISD</name>
<keyword evidence="2" id="KW-0812">Transmembrane</keyword>
<proteinExistence type="predicted"/>
<feature type="transmembrane region" description="Helical" evidence="2">
    <location>
        <begin position="35"/>
        <end position="54"/>
    </location>
</feature>
<evidence type="ECO:0000313" key="4">
    <source>
        <dbReference type="Proteomes" id="UP000023623"/>
    </source>
</evidence>
<dbReference type="EMBL" id="KK208748">
    <property type="protein sequence ID" value="EZF77525.1"/>
    <property type="molecule type" value="Genomic_DNA"/>
</dbReference>
<gene>
    <name evidence="3" type="ORF">H105_01346</name>
</gene>
<feature type="compositionally biased region" description="Low complexity" evidence="1">
    <location>
        <begin position="82"/>
        <end position="99"/>
    </location>
</feature>
<feature type="region of interest" description="Disordered" evidence="1">
    <location>
        <begin position="63"/>
        <end position="120"/>
    </location>
</feature>
<keyword evidence="4" id="KW-1185">Reference proteome</keyword>
<organism evidence="3 4">
    <name type="scientific">Trichophyton soudanense CBS 452.61</name>
    <dbReference type="NCBI Taxonomy" id="1215331"/>
    <lineage>
        <taxon>Eukaryota</taxon>
        <taxon>Fungi</taxon>
        <taxon>Dikarya</taxon>
        <taxon>Ascomycota</taxon>
        <taxon>Pezizomycotina</taxon>
        <taxon>Eurotiomycetes</taxon>
        <taxon>Eurotiomycetidae</taxon>
        <taxon>Onygenales</taxon>
        <taxon>Arthrodermataceae</taxon>
        <taxon>Trichophyton</taxon>
    </lineage>
</organism>
<evidence type="ECO:0000256" key="2">
    <source>
        <dbReference type="SAM" id="Phobius"/>
    </source>
</evidence>
<dbReference type="Proteomes" id="UP000023623">
    <property type="component" value="Unassembled WGS sequence"/>
</dbReference>
<evidence type="ECO:0000256" key="1">
    <source>
        <dbReference type="SAM" id="MobiDB-lite"/>
    </source>
</evidence>
<reference evidence="3 4" key="1">
    <citation type="submission" date="2014-02" db="EMBL/GenBank/DDBJ databases">
        <title>The Genome Sequence of Trichophyton rubrum (morphotype soudanense) CBS 452.61.</title>
        <authorList>
            <consortium name="The Broad Institute Genomics Platform"/>
            <person name="Cuomo C.A."/>
            <person name="White T.C."/>
            <person name="Graser Y."/>
            <person name="Martinez-Rossi N."/>
            <person name="Heitman J."/>
            <person name="Young S.K."/>
            <person name="Zeng Q."/>
            <person name="Gargeya S."/>
            <person name="Abouelleil A."/>
            <person name="Alvarado L."/>
            <person name="Chapman S.B."/>
            <person name="Gainer-Dewar J."/>
            <person name="Goldberg J."/>
            <person name="Griggs A."/>
            <person name="Gujja S."/>
            <person name="Hansen M."/>
            <person name="Howarth C."/>
            <person name="Imamovic A."/>
            <person name="Larimer J."/>
            <person name="Martinez D."/>
            <person name="Murphy C."/>
            <person name="Pearson M.D."/>
            <person name="Persinoti G."/>
            <person name="Poon T."/>
            <person name="Priest M."/>
            <person name="Roberts A.D."/>
            <person name="Saif S."/>
            <person name="Shea T.D."/>
            <person name="Sykes S.N."/>
            <person name="Wortman J."/>
            <person name="Nusbaum C."/>
            <person name="Birren B."/>
        </authorList>
    </citation>
    <scope>NUCLEOTIDE SEQUENCE [LARGE SCALE GENOMIC DNA]</scope>
    <source>
        <strain evidence="3 4">CBS 452.61</strain>
    </source>
</reference>
<accession>A0A022Y3L5</accession>
<keyword evidence="2" id="KW-0472">Membrane</keyword>
<dbReference type="AlphaFoldDB" id="A0A022Y3L5"/>
<keyword evidence="2" id="KW-1133">Transmembrane helix</keyword>
<sequence length="120" mass="13145">MKLPPSFTSETPLQAREYITTAPVSPQCNCLSNGAVAGIVLGSVAGVVLLFWLLRCAMVSTRVSPREPTMTTTTTYHHRPSRSYSHSHSDSYRSSGGSRSRSRRGSSYYGGGRYLERPSK</sequence>
<protein>
    <submittedName>
        <fullName evidence="3">Uncharacterized protein</fullName>
    </submittedName>
</protein>
<feature type="non-terminal residue" evidence="3">
    <location>
        <position position="120"/>
    </location>
</feature>
<evidence type="ECO:0000313" key="3">
    <source>
        <dbReference type="EMBL" id="EZF77525.1"/>
    </source>
</evidence>